<evidence type="ECO:0000256" key="8">
    <source>
        <dbReference type="RuleBase" id="RU363043"/>
    </source>
</evidence>
<evidence type="ECO:0000256" key="2">
    <source>
        <dbReference type="ARBA" id="ARBA00007069"/>
    </source>
</evidence>
<feature type="transmembrane region" description="Helical" evidence="8">
    <location>
        <begin position="302"/>
        <end position="328"/>
    </location>
</feature>
<feature type="transmembrane region" description="Helical" evidence="8">
    <location>
        <begin position="217"/>
        <end position="241"/>
    </location>
</feature>
<name>A0AAV3S862_9EURY</name>
<dbReference type="CDD" id="cd06261">
    <property type="entry name" value="TM_PBP2"/>
    <property type="match status" value="1"/>
</dbReference>
<dbReference type="InterPro" id="IPR005672">
    <property type="entry name" value="Phosphate_PstA"/>
</dbReference>
<dbReference type="Gene3D" id="1.10.3720.10">
    <property type="entry name" value="MetI-like"/>
    <property type="match status" value="1"/>
</dbReference>
<comment type="similarity">
    <text evidence="2 8">Belongs to the binding-protein-dependent transport system permease family. CysTW subfamily.</text>
</comment>
<dbReference type="AlphaFoldDB" id="A0AAV3S862"/>
<dbReference type="PROSITE" id="PS50928">
    <property type="entry name" value="ABC_TM1"/>
    <property type="match status" value="1"/>
</dbReference>
<feature type="transmembrane region" description="Helical" evidence="8">
    <location>
        <begin position="120"/>
        <end position="139"/>
    </location>
</feature>
<feature type="transmembrane region" description="Helical" evidence="8">
    <location>
        <begin position="94"/>
        <end position="114"/>
    </location>
</feature>
<feature type="transmembrane region" description="Helical" evidence="8">
    <location>
        <begin position="151"/>
        <end position="172"/>
    </location>
</feature>
<dbReference type="SUPFAM" id="SSF161098">
    <property type="entry name" value="MetI-like"/>
    <property type="match status" value="1"/>
</dbReference>
<evidence type="ECO:0000259" key="9">
    <source>
        <dbReference type="PROSITE" id="PS50928"/>
    </source>
</evidence>
<feature type="transmembrane region" description="Helical" evidence="8">
    <location>
        <begin position="373"/>
        <end position="391"/>
    </location>
</feature>
<accession>A0AAV3S862</accession>
<evidence type="ECO:0000313" key="11">
    <source>
        <dbReference type="Proteomes" id="UP001500837"/>
    </source>
</evidence>
<feature type="domain" description="ABC transmembrane type-1" evidence="9">
    <location>
        <begin position="303"/>
        <end position="527"/>
    </location>
</feature>
<dbReference type="PANTHER" id="PTHR43470:SF3">
    <property type="entry name" value="PHOSPHATE TRANSPORT SYSTEM PERMEASE PROTEIN PSTA-RELATED"/>
    <property type="match status" value="1"/>
</dbReference>
<sequence>MKADIDARNALVKRGNSTLDVVATGIAGFALLGAVFGALALFEVFAVTDTVAGLTVATWFGVLLAALGLGLLVVGAASRAGVVRSEPDRTAGPVAGVVFGLIGFVVGGLVASQTLSLGTLWPLAALAVAGVATLCTVYPRGDVGATLPSGALALFAGAVVATGVVAPGWSWTPIQGSFTLNGDIAVPVLVIVIGFLVAWMAARAYSGFGTQGKQASAYLLVSASAAGMLVLLLLLVSYIVVRGWGPMTEGVRWGLFWANWTYFYVPPIDRYVIVDGPVLWFHWPFVMNGHALLNDINGIMPAIVGTVWLVLGAILFAVPLGVGAAVFLTEYAGQSRFTQLVEVSTNGLWSTPSIVYGLFGWAFLVPRLGNNQSILAGQLVLGFMLLPLVIITSREALMSVPDAYRDASAALGVGKWETIKSVVLPAAMPGVTTGIILGVGRIAGETAPILLVSAGSPFPSTAPNVLSGFHLSTTPPFVTNDALLQATSALPYQLYAVITAGVNDNPGLAWGTALVLLLVVLSFYAIGIASRIYFRKRLEA</sequence>
<evidence type="ECO:0000256" key="7">
    <source>
        <dbReference type="ARBA" id="ARBA00023136"/>
    </source>
</evidence>
<dbReference type="Pfam" id="PF00528">
    <property type="entry name" value="BPD_transp_1"/>
    <property type="match status" value="1"/>
</dbReference>
<feature type="transmembrane region" description="Helical" evidence="8">
    <location>
        <begin position="508"/>
        <end position="534"/>
    </location>
</feature>
<feature type="transmembrane region" description="Helical" evidence="8">
    <location>
        <begin position="21"/>
        <end position="47"/>
    </location>
</feature>
<dbReference type="NCBIfam" id="TIGR00974">
    <property type="entry name" value="3a0107s02c"/>
    <property type="match status" value="1"/>
</dbReference>
<evidence type="ECO:0000256" key="4">
    <source>
        <dbReference type="ARBA" id="ARBA00022475"/>
    </source>
</evidence>
<comment type="caution">
    <text evidence="10">The sequence shown here is derived from an EMBL/GenBank/DDBJ whole genome shotgun (WGS) entry which is preliminary data.</text>
</comment>
<dbReference type="RefSeq" id="WP_211312602.1">
    <property type="nucleotide sequence ID" value="NZ_BAAABL010000056.1"/>
</dbReference>
<evidence type="ECO:0000256" key="1">
    <source>
        <dbReference type="ARBA" id="ARBA00004651"/>
    </source>
</evidence>
<feature type="transmembrane region" description="Helical" evidence="8">
    <location>
        <begin position="184"/>
        <end position="205"/>
    </location>
</feature>
<dbReference type="GO" id="GO:0005315">
    <property type="term" value="F:phosphate transmembrane transporter activity"/>
    <property type="evidence" value="ECO:0007669"/>
    <property type="project" value="InterPro"/>
</dbReference>
<feature type="transmembrane region" description="Helical" evidence="8">
    <location>
        <begin position="59"/>
        <end position="82"/>
    </location>
</feature>
<keyword evidence="5 8" id="KW-0812">Transmembrane</keyword>
<proteinExistence type="inferred from homology"/>
<gene>
    <name evidence="10" type="primary">pstA</name>
    <name evidence="10" type="ORF">GCM10009066_18440</name>
</gene>
<evidence type="ECO:0000256" key="3">
    <source>
        <dbReference type="ARBA" id="ARBA00022448"/>
    </source>
</evidence>
<reference evidence="10 11" key="1">
    <citation type="journal article" date="2019" name="Int. J. Syst. Evol. Microbiol.">
        <title>The Global Catalogue of Microorganisms (GCM) 10K type strain sequencing project: providing services to taxonomists for standard genome sequencing and annotation.</title>
        <authorList>
            <consortium name="The Broad Institute Genomics Platform"/>
            <consortium name="The Broad Institute Genome Sequencing Center for Infectious Disease"/>
            <person name="Wu L."/>
            <person name="Ma J."/>
        </authorList>
    </citation>
    <scope>NUCLEOTIDE SEQUENCE [LARGE SCALE GENOMIC DNA]</scope>
    <source>
        <strain evidence="10 11">JCM 16330</strain>
    </source>
</reference>
<evidence type="ECO:0000313" key="10">
    <source>
        <dbReference type="EMBL" id="GAA0304883.1"/>
    </source>
</evidence>
<dbReference type="EMBL" id="BAAABL010000056">
    <property type="protein sequence ID" value="GAA0304883.1"/>
    <property type="molecule type" value="Genomic_DNA"/>
</dbReference>
<dbReference type="InterPro" id="IPR000515">
    <property type="entry name" value="MetI-like"/>
</dbReference>
<keyword evidence="3" id="KW-0813">Transport</keyword>
<evidence type="ECO:0000256" key="6">
    <source>
        <dbReference type="ARBA" id="ARBA00022989"/>
    </source>
</evidence>
<keyword evidence="6 8" id="KW-1133">Transmembrane helix</keyword>
<keyword evidence="4 8" id="KW-1003">Cell membrane</keyword>
<keyword evidence="7 8" id="KW-0472">Membrane</keyword>
<keyword evidence="11" id="KW-1185">Reference proteome</keyword>
<dbReference type="Proteomes" id="UP001500837">
    <property type="component" value="Unassembled WGS sequence"/>
</dbReference>
<dbReference type="PANTHER" id="PTHR43470">
    <property type="entry name" value="PHOSPHATE TRANSPORT SYSTEM PERMEASE PROTEIN PSTA-RELATED"/>
    <property type="match status" value="1"/>
</dbReference>
<feature type="transmembrane region" description="Helical" evidence="8">
    <location>
        <begin position="348"/>
        <end position="366"/>
    </location>
</feature>
<organism evidence="10 11">
    <name type="scientific">Halarchaeum salinum</name>
    <dbReference type="NCBI Taxonomy" id="489912"/>
    <lineage>
        <taxon>Archaea</taxon>
        <taxon>Methanobacteriati</taxon>
        <taxon>Methanobacteriota</taxon>
        <taxon>Stenosarchaea group</taxon>
        <taxon>Halobacteria</taxon>
        <taxon>Halobacteriales</taxon>
        <taxon>Halobacteriaceae</taxon>
    </lineage>
</organism>
<evidence type="ECO:0000256" key="5">
    <source>
        <dbReference type="ARBA" id="ARBA00022692"/>
    </source>
</evidence>
<comment type="subcellular location">
    <subcellularLocation>
        <location evidence="1 8">Cell membrane</location>
        <topology evidence="1 8">Multi-pass membrane protein</topology>
    </subcellularLocation>
</comment>
<dbReference type="GO" id="GO:0035435">
    <property type="term" value="P:phosphate ion transmembrane transport"/>
    <property type="evidence" value="ECO:0007669"/>
    <property type="project" value="InterPro"/>
</dbReference>
<protein>
    <recommendedName>
        <fullName evidence="8">Phosphate transport system permease protein PstA</fullName>
    </recommendedName>
</protein>
<dbReference type="GO" id="GO:0005886">
    <property type="term" value="C:plasma membrane"/>
    <property type="evidence" value="ECO:0007669"/>
    <property type="project" value="UniProtKB-SubCell"/>
</dbReference>
<dbReference type="InterPro" id="IPR035906">
    <property type="entry name" value="MetI-like_sf"/>
</dbReference>